<feature type="region of interest" description="Disordered" evidence="5">
    <location>
        <begin position="729"/>
        <end position="784"/>
    </location>
</feature>
<evidence type="ECO:0000256" key="1">
    <source>
        <dbReference type="ARBA" id="ARBA00022614"/>
    </source>
</evidence>
<dbReference type="AlphaFoldDB" id="A0A8S4MXW0"/>
<feature type="region of interest" description="Disordered" evidence="5">
    <location>
        <begin position="324"/>
        <end position="349"/>
    </location>
</feature>
<dbReference type="Gene3D" id="3.80.10.10">
    <property type="entry name" value="Ribonuclease Inhibitor"/>
    <property type="match status" value="3"/>
</dbReference>
<organism evidence="7 8">
    <name type="scientific">Owenia fusiformis</name>
    <name type="common">Polychaete worm</name>
    <dbReference type="NCBI Taxonomy" id="6347"/>
    <lineage>
        <taxon>Eukaryota</taxon>
        <taxon>Metazoa</taxon>
        <taxon>Spiralia</taxon>
        <taxon>Lophotrochozoa</taxon>
        <taxon>Annelida</taxon>
        <taxon>Polychaeta</taxon>
        <taxon>Sedentaria</taxon>
        <taxon>Canalipalpata</taxon>
        <taxon>Sabellida</taxon>
        <taxon>Oweniida</taxon>
        <taxon>Oweniidae</taxon>
        <taxon>Owenia</taxon>
    </lineage>
</organism>
<accession>A0A8S4MXW0</accession>
<evidence type="ECO:0000256" key="4">
    <source>
        <dbReference type="SAM" id="Coils"/>
    </source>
</evidence>
<name>A0A8S4MXW0_OWEFU</name>
<keyword evidence="3" id="KW-0677">Repeat</keyword>
<dbReference type="InterPro" id="IPR000483">
    <property type="entry name" value="Cys-rich_flank_reg_C"/>
</dbReference>
<dbReference type="OrthoDB" id="6156721at2759"/>
<keyword evidence="8" id="KW-1185">Reference proteome</keyword>
<gene>
    <name evidence="7" type="ORF">OFUS_LOCUS1314</name>
</gene>
<feature type="non-terminal residue" evidence="7">
    <location>
        <position position="1"/>
    </location>
</feature>
<reference evidence="7" key="1">
    <citation type="submission" date="2022-03" db="EMBL/GenBank/DDBJ databases">
        <authorList>
            <person name="Martin C."/>
        </authorList>
    </citation>
    <scope>NUCLEOTIDE SEQUENCE</scope>
</reference>
<feature type="domain" description="LRRCT" evidence="6">
    <location>
        <begin position="248"/>
        <end position="300"/>
    </location>
</feature>
<protein>
    <recommendedName>
        <fullName evidence="6">LRRCT domain-containing protein</fullName>
    </recommendedName>
</protein>
<dbReference type="EMBL" id="CAIIXF020000001">
    <property type="protein sequence ID" value="CAH1773764.1"/>
    <property type="molecule type" value="Genomic_DNA"/>
</dbReference>
<dbReference type="SUPFAM" id="SSF52058">
    <property type="entry name" value="L domain-like"/>
    <property type="match status" value="1"/>
</dbReference>
<evidence type="ECO:0000313" key="8">
    <source>
        <dbReference type="Proteomes" id="UP000749559"/>
    </source>
</evidence>
<dbReference type="GO" id="GO:0005615">
    <property type="term" value="C:extracellular space"/>
    <property type="evidence" value="ECO:0007669"/>
    <property type="project" value="TreeGrafter"/>
</dbReference>
<evidence type="ECO:0000256" key="3">
    <source>
        <dbReference type="ARBA" id="ARBA00022737"/>
    </source>
</evidence>
<dbReference type="Proteomes" id="UP000749559">
    <property type="component" value="Unassembled WGS sequence"/>
</dbReference>
<keyword evidence="2" id="KW-0732">Signal</keyword>
<feature type="coiled-coil region" evidence="4">
    <location>
        <begin position="527"/>
        <end position="561"/>
    </location>
</feature>
<evidence type="ECO:0000256" key="5">
    <source>
        <dbReference type="SAM" id="MobiDB-lite"/>
    </source>
</evidence>
<dbReference type="PROSITE" id="PS51450">
    <property type="entry name" value="LRR"/>
    <property type="match status" value="2"/>
</dbReference>
<dbReference type="InterPro" id="IPR032675">
    <property type="entry name" value="LRR_dom_sf"/>
</dbReference>
<keyword evidence="4" id="KW-0175">Coiled coil</keyword>
<dbReference type="PANTHER" id="PTHR24373">
    <property type="entry name" value="SLIT RELATED LEUCINE-RICH REPEAT NEURONAL PROTEIN"/>
    <property type="match status" value="1"/>
</dbReference>
<dbReference type="InterPro" id="IPR001611">
    <property type="entry name" value="Leu-rich_rpt"/>
</dbReference>
<dbReference type="InterPro" id="IPR003591">
    <property type="entry name" value="Leu-rich_rpt_typical-subtyp"/>
</dbReference>
<dbReference type="SMART" id="SM00082">
    <property type="entry name" value="LRRCT"/>
    <property type="match status" value="1"/>
</dbReference>
<dbReference type="SMART" id="SM00369">
    <property type="entry name" value="LRR_TYP"/>
    <property type="match status" value="4"/>
</dbReference>
<evidence type="ECO:0000256" key="2">
    <source>
        <dbReference type="ARBA" id="ARBA00022729"/>
    </source>
</evidence>
<dbReference type="PANTHER" id="PTHR24373:SF370">
    <property type="entry name" value="FISH-LIPS, ISOFORM E"/>
    <property type="match status" value="1"/>
</dbReference>
<evidence type="ECO:0000259" key="6">
    <source>
        <dbReference type="SMART" id="SM00082"/>
    </source>
</evidence>
<dbReference type="InterPro" id="IPR050328">
    <property type="entry name" value="Dev_Immune_Receptor"/>
</dbReference>
<dbReference type="GO" id="GO:0031012">
    <property type="term" value="C:extracellular matrix"/>
    <property type="evidence" value="ECO:0007669"/>
    <property type="project" value="TreeGrafter"/>
</dbReference>
<comment type="caution">
    <text evidence="7">The sequence shown here is derived from an EMBL/GenBank/DDBJ whole genome shotgun (WGS) entry which is preliminary data.</text>
</comment>
<dbReference type="SMART" id="SM00365">
    <property type="entry name" value="LRR_SD22"/>
    <property type="match status" value="3"/>
</dbReference>
<feature type="compositionally biased region" description="Acidic residues" evidence="5">
    <location>
        <begin position="764"/>
        <end position="777"/>
    </location>
</feature>
<keyword evidence="1" id="KW-0433">Leucine-rich repeat</keyword>
<sequence>LRYSKNNLTSVVATDFMPNSTLKKLNINENQVVWIDGDVFSRLPRLEELWLSKNRLINVPTNISASIEGVYLENNRIHNLGHGNFIHNANLKFLNLQQNNITNICHGTFSGLTSLITLDLGANYISDVKKCSFENLTNLEKLDLSRNPIRKMGTECFEPLSKLRTLQMSHVPTNARMYPDIFRGVRNLQYLDLYNSPSIAQGIVKSADYLDTLYSVRDLNLMYDGLQTLPEFFPSYFPNIQVVKLSGNPWRCDANILTLRNWIRNQTNVNFYLGNEIQCMTPEWMQGKAIYDVDENVDFDEEKNTIPDDYYYYDEEDFKEAMAEKNEKDYETQSQNKPEKATSIASEREIKPYTQTQSPHYNGITHTDATENEITEPNDFEDNITEAIPTSNNNHDADNIMRNEVITEQPVINPRRVNGKDILEIDTNKAETIERENGQVQKKTSFRINGFKVIVKTSDSDTVKVLKQDQNNRQQIVASLDSSNDEKNEHYEKAKQIISNHLIRNNITVKGTTNVEIKTRPKAPIVNKQDQNNRQQIVASLDSLNDEKNEHYEKAKQIISNHLIRNNVTVKGTTNVEIKTRPKAPIVNKPKVAIKVGIKVTPRRKTPRTNVNSYVKYRNKAENRYADEPKLRITTAATRTTMITTTQKKSNTNINSYAQYRNKERYRYANKPNNKITTAPKITTRATTTPRMTTQMKTTPRTLVTPKTIANDRVHSGDNDDIEFIEENIQTTVPHEKTNNDNINNAEDHNEGRKHKGDVGSTTAEDDYDAEPGESEEYSGAGFL</sequence>
<dbReference type="Pfam" id="PF13855">
    <property type="entry name" value="LRR_8"/>
    <property type="match status" value="2"/>
</dbReference>
<proteinExistence type="predicted"/>
<evidence type="ECO:0000313" key="7">
    <source>
        <dbReference type="EMBL" id="CAH1773764.1"/>
    </source>
</evidence>